<dbReference type="PANTHER" id="PTHR13511">
    <property type="entry name" value="KXDL MOTIF-CONTAINING PROTEIN 1"/>
    <property type="match status" value="1"/>
</dbReference>
<evidence type="ECO:0000259" key="4">
    <source>
        <dbReference type="Pfam" id="PF10241"/>
    </source>
</evidence>
<evidence type="ECO:0000313" key="6">
    <source>
        <dbReference type="Proteomes" id="UP000005408"/>
    </source>
</evidence>
<feature type="region of interest" description="Disordered" evidence="3">
    <location>
        <begin position="196"/>
        <end position="241"/>
    </location>
</feature>
<sequence length="241" mass="26998">MSTTTEENDDDEITIEPSRAFTEALVEQVNKEDVQAMVELQKDMLSRYEKTNEMLINFNMLSSARCEATTQEFRQHTIVLGQMKADLDIVFRRIRSLKQRLGTLYPEAFAACSDVYNILENSEEEEEEKEEEAEKVKSPVKISVTDTTTSEQRTHETNHGVEDSDVKIVQNDQAVLSDEFMGSCAVKQGDHVHNDCGAKSSEVSSSSESVTSPNIINDVKNHNTEASSIGPNNIAEKEQTI</sequence>
<feature type="domain" description="KxDL" evidence="4">
    <location>
        <begin position="25"/>
        <end position="109"/>
    </location>
</feature>
<dbReference type="OrthoDB" id="10258877at2759"/>
<dbReference type="AlphaFoldDB" id="A0A8W8HS19"/>
<proteinExistence type="inferred from homology"/>
<name>A0A8W8HS19_MAGGI</name>
<organism evidence="5 6">
    <name type="scientific">Magallana gigas</name>
    <name type="common">Pacific oyster</name>
    <name type="synonym">Crassostrea gigas</name>
    <dbReference type="NCBI Taxonomy" id="29159"/>
    <lineage>
        <taxon>Eukaryota</taxon>
        <taxon>Metazoa</taxon>
        <taxon>Spiralia</taxon>
        <taxon>Lophotrochozoa</taxon>
        <taxon>Mollusca</taxon>
        <taxon>Bivalvia</taxon>
        <taxon>Autobranchia</taxon>
        <taxon>Pteriomorphia</taxon>
        <taxon>Ostreida</taxon>
        <taxon>Ostreoidea</taxon>
        <taxon>Ostreidae</taxon>
        <taxon>Magallana</taxon>
    </lineage>
</organism>
<dbReference type="OMA" id="ATTQEFR"/>
<dbReference type="Pfam" id="PF10241">
    <property type="entry name" value="KxDL"/>
    <property type="match status" value="1"/>
</dbReference>
<evidence type="ECO:0000313" key="5">
    <source>
        <dbReference type="EnsemblMetazoa" id="G10816.2:cds"/>
    </source>
</evidence>
<dbReference type="EnsemblMetazoa" id="G10816.1">
    <property type="protein sequence ID" value="G10816.1:cds"/>
    <property type="gene ID" value="G10816"/>
</dbReference>
<dbReference type="Proteomes" id="UP000005408">
    <property type="component" value="Unassembled WGS sequence"/>
</dbReference>
<protein>
    <recommendedName>
        <fullName evidence="4">KxDL domain-containing protein</fullName>
    </recommendedName>
</protein>
<feature type="coiled-coil region" evidence="2">
    <location>
        <begin position="112"/>
        <end position="139"/>
    </location>
</feature>
<keyword evidence="6" id="KW-1185">Reference proteome</keyword>
<dbReference type="GO" id="GO:0032418">
    <property type="term" value="P:lysosome localization"/>
    <property type="evidence" value="ECO:0007669"/>
    <property type="project" value="TreeGrafter"/>
</dbReference>
<dbReference type="EnsemblMetazoa" id="G10816.2">
    <property type="protein sequence ID" value="G10816.2:cds"/>
    <property type="gene ID" value="G10816"/>
</dbReference>
<feature type="compositionally biased region" description="Low complexity" evidence="3">
    <location>
        <begin position="200"/>
        <end position="212"/>
    </location>
</feature>
<reference evidence="5" key="1">
    <citation type="submission" date="2022-08" db="UniProtKB">
        <authorList>
            <consortium name="EnsemblMetazoa"/>
        </authorList>
    </citation>
    <scope>IDENTIFICATION</scope>
    <source>
        <strain evidence="5">05x7-T-G4-1.051#20</strain>
    </source>
</reference>
<dbReference type="InterPro" id="IPR039843">
    <property type="entry name" value="KXD1-like"/>
</dbReference>
<dbReference type="GO" id="GO:0099078">
    <property type="term" value="C:BORC complex"/>
    <property type="evidence" value="ECO:0007669"/>
    <property type="project" value="TreeGrafter"/>
</dbReference>
<evidence type="ECO:0000256" key="2">
    <source>
        <dbReference type="SAM" id="Coils"/>
    </source>
</evidence>
<evidence type="ECO:0000256" key="3">
    <source>
        <dbReference type="SAM" id="MobiDB-lite"/>
    </source>
</evidence>
<evidence type="ECO:0000256" key="1">
    <source>
        <dbReference type="ARBA" id="ARBA00005913"/>
    </source>
</evidence>
<keyword evidence="2" id="KW-0175">Coiled coil</keyword>
<accession>A0A8W8HS19</accession>
<dbReference type="PANTHER" id="PTHR13511:SF0">
    <property type="entry name" value="KXDL MOTIF-CONTAINING PROTEIN 1"/>
    <property type="match status" value="1"/>
</dbReference>
<comment type="similarity">
    <text evidence="1">Belongs to the KXD1 family.</text>
</comment>
<dbReference type="InterPro" id="IPR019371">
    <property type="entry name" value="KxDL_dom"/>
</dbReference>